<comment type="catalytic activity">
    <reaction evidence="6">
        <text>adenosine 3',5'-bisphosphate + H2O = AMP + phosphate</text>
        <dbReference type="Rhea" id="RHEA:10040"/>
        <dbReference type="ChEBI" id="CHEBI:15377"/>
        <dbReference type="ChEBI" id="CHEBI:43474"/>
        <dbReference type="ChEBI" id="CHEBI:58343"/>
        <dbReference type="ChEBI" id="CHEBI:456215"/>
        <dbReference type="EC" id="3.1.3.7"/>
    </reaction>
</comment>
<evidence type="ECO:0000313" key="8">
    <source>
        <dbReference type="EMBL" id="MUZ75261.1"/>
    </source>
</evidence>
<dbReference type="PANTHER" id="PTHR43028">
    <property type="entry name" value="3'(2'),5'-BISPHOSPHATE NUCLEOTIDASE 1"/>
    <property type="match status" value="1"/>
</dbReference>
<comment type="caution">
    <text evidence="8">The sequence shown here is derived from an EMBL/GenBank/DDBJ whole genome shotgun (WGS) entry which is preliminary data.</text>
</comment>
<comment type="cofactor">
    <cofactor evidence="6 7">
        <name>Mg(2+)</name>
        <dbReference type="ChEBI" id="CHEBI:18420"/>
    </cofactor>
</comment>
<keyword evidence="6 7" id="KW-0460">Magnesium</keyword>
<dbReference type="Pfam" id="PF00459">
    <property type="entry name" value="Inositol_P"/>
    <property type="match status" value="1"/>
</dbReference>
<dbReference type="InterPro" id="IPR006240">
    <property type="entry name" value="CysQ"/>
</dbReference>
<dbReference type="GO" id="GO:0000103">
    <property type="term" value="P:sulfate assimilation"/>
    <property type="evidence" value="ECO:0007669"/>
    <property type="project" value="TreeGrafter"/>
</dbReference>
<evidence type="ECO:0000256" key="2">
    <source>
        <dbReference type="ARBA" id="ARBA00022475"/>
    </source>
</evidence>
<dbReference type="InterPro" id="IPR050725">
    <property type="entry name" value="CysQ/Inositol_MonoPase"/>
</dbReference>
<dbReference type="HAMAP" id="MF_02095">
    <property type="entry name" value="CysQ"/>
    <property type="match status" value="1"/>
</dbReference>
<sequence>MIDLFEHAALEAGRTILDLYRNGCDIREKTDGSPVTAADIRAENIIRYELSAAFPSVPIVAEESAASGLIPKIHGKRFFLVDALDGTREFIGRTGEFTVNIAFIDNGTPVVGIVYAPALQLGYTADYGVAKSLKVNDNQRVVDRVPIKVRTRSAPPVAVASRSHTSSNTKLFLDTQGIEECRPLASSLKFCLVAAGEVDLYPRLGRTMEWDTAAGDAVLRAAGGTTVLLDGKLLRYGKCNQERDVDFANPPFVAWGQI</sequence>
<dbReference type="NCBIfam" id="TIGR01331">
    <property type="entry name" value="bisphos_cysQ"/>
    <property type="match status" value="1"/>
</dbReference>
<feature type="binding site" evidence="7">
    <location>
        <position position="84"/>
    </location>
    <ligand>
        <name>Mg(2+)</name>
        <dbReference type="ChEBI" id="CHEBI:18420"/>
        <label>1</label>
        <note>catalytic</note>
    </ligand>
</feature>
<keyword evidence="2 6" id="KW-1003">Cell membrane</keyword>
<feature type="binding site" evidence="6">
    <location>
        <position position="211"/>
    </location>
    <ligand>
        <name>Mg(2+)</name>
        <dbReference type="ChEBI" id="CHEBI:18420"/>
        <label>2</label>
    </ligand>
</feature>
<feature type="binding site" evidence="6">
    <location>
        <position position="62"/>
    </location>
    <ligand>
        <name>substrate</name>
    </ligand>
</feature>
<dbReference type="PROSITE" id="PS00630">
    <property type="entry name" value="IMP_2"/>
    <property type="match status" value="1"/>
</dbReference>
<feature type="binding site" evidence="7">
    <location>
        <position position="85"/>
    </location>
    <ligand>
        <name>Mg(2+)</name>
        <dbReference type="ChEBI" id="CHEBI:18420"/>
        <label>1</label>
        <note>catalytic</note>
    </ligand>
</feature>
<feature type="binding site" evidence="6">
    <location>
        <position position="84"/>
    </location>
    <ligand>
        <name>Mg(2+)</name>
        <dbReference type="ChEBI" id="CHEBI:18420"/>
        <label>1</label>
    </ligand>
</feature>
<organism evidence="8 9">
    <name type="scientific">Agrobacterium vitis</name>
    <name type="common">Rhizobium vitis</name>
    <dbReference type="NCBI Taxonomy" id="373"/>
    <lineage>
        <taxon>Bacteria</taxon>
        <taxon>Pseudomonadati</taxon>
        <taxon>Pseudomonadota</taxon>
        <taxon>Alphaproteobacteria</taxon>
        <taxon>Hyphomicrobiales</taxon>
        <taxon>Rhizobiaceae</taxon>
        <taxon>Rhizobium/Agrobacterium group</taxon>
        <taxon>Agrobacterium</taxon>
    </lineage>
</organism>
<feature type="binding site" evidence="7">
    <location>
        <position position="82"/>
    </location>
    <ligand>
        <name>Mg(2+)</name>
        <dbReference type="ChEBI" id="CHEBI:18420"/>
        <label>1</label>
        <note>catalytic</note>
    </ligand>
</feature>
<keyword evidence="6 7" id="KW-0479">Metal-binding</keyword>
<keyword evidence="5 6" id="KW-0472">Membrane</keyword>
<evidence type="ECO:0000256" key="7">
    <source>
        <dbReference type="PIRSR" id="PIRSR600760-2"/>
    </source>
</evidence>
<accession>A0A6L6VJJ9</accession>
<comment type="function">
    <text evidence="6">Converts adenosine-3',5'-bisphosphate (PAP) to AMP.</text>
</comment>
<reference evidence="8 9" key="1">
    <citation type="submission" date="2019-12" db="EMBL/GenBank/DDBJ databases">
        <title>Whole-genome sequencing of Allorhizobium vitis.</title>
        <authorList>
            <person name="Gan H.M."/>
            <person name="Szegedi E."/>
            <person name="Burr T."/>
            <person name="Savka M.A."/>
        </authorList>
    </citation>
    <scope>NUCLEOTIDE SEQUENCE [LARGE SCALE GENOMIC DNA]</scope>
    <source>
        <strain evidence="8 9">CG516</strain>
    </source>
</reference>
<gene>
    <name evidence="6 8" type="primary">cysQ</name>
    <name evidence="8" type="ORF">GOZ90_21460</name>
</gene>
<dbReference type="EC" id="3.1.3.7" evidence="6"/>
<dbReference type="GO" id="GO:0046854">
    <property type="term" value="P:phosphatidylinositol phosphate biosynthetic process"/>
    <property type="evidence" value="ECO:0007669"/>
    <property type="project" value="InterPro"/>
</dbReference>
<dbReference type="PRINTS" id="PR00377">
    <property type="entry name" value="IMPHPHTASES"/>
</dbReference>
<dbReference type="InterPro" id="IPR020550">
    <property type="entry name" value="Inositol_monophosphatase_CS"/>
</dbReference>
<dbReference type="Gene3D" id="3.40.190.80">
    <property type="match status" value="1"/>
</dbReference>
<dbReference type="GO" id="GO:0050427">
    <property type="term" value="P:3'-phosphoadenosine 5'-phosphosulfate metabolic process"/>
    <property type="evidence" value="ECO:0007669"/>
    <property type="project" value="TreeGrafter"/>
</dbReference>
<dbReference type="GO" id="GO:0000287">
    <property type="term" value="F:magnesium ion binding"/>
    <property type="evidence" value="ECO:0007669"/>
    <property type="project" value="UniProtKB-UniRule"/>
</dbReference>
<evidence type="ECO:0000256" key="6">
    <source>
        <dbReference type="HAMAP-Rule" id="MF_02095"/>
    </source>
</evidence>
<dbReference type="CDD" id="cd01638">
    <property type="entry name" value="CysQ"/>
    <property type="match status" value="1"/>
</dbReference>
<feature type="binding site" evidence="7">
    <location>
        <position position="211"/>
    </location>
    <ligand>
        <name>Mg(2+)</name>
        <dbReference type="ChEBI" id="CHEBI:18420"/>
        <label>1</label>
        <note>catalytic</note>
    </ligand>
</feature>
<feature type="binding site" evidence="6">
    <location>
        <position position="211"/>
    </location>
    <ligand>
        <name>substrate</name>
    </ligand>
</feature>
<evidence type="ECO:0000256" key="5">
    <source>
        <dbReference type="ARBA" id="ARBA00023136"/>
    </source>
</evidence>
<feature type="binding site" evidence="6">
    <location>
        <position position="82"/>
    </location>
    <ligand>
        <name>Mg(2+)</name>
        <dbReference type="ChEBI" id="CHEBI:18420"/>
        <label>2</label>
    </ligand>
</feature>
<dbReference type="GO" id="GO:0008441">
    <property type="term" value="F:3'(2'),5'-bisphosphate nucleotidase activity"/>
    <property type="evidence" value="ECO:0007669"/>
    <property type="project" value="UniProtKB-UniRule"/>
</dbReference>
<feature type="binding site" evidence="6">
    <location>
        <begin position="84"/>
        <end position="87"/>
    </location>
    <ligand>
        <name>substrate</name>
    </ligand>
</feature>
<keyword evidence="3 6" id="KW-0997">Cell inner membrane</keyword>
<feature type="binding site" evidence="7">
    <location>
        <position position="62"/>
    </location>
    <ligand>
        <name>Mg(2+)</name>
        <dbReference type="ChEBI" id="CHEBI:18420"/>
        <label>1</label>
        <note>catalytic</note>
    </ligand>
</feature>
<evidence type="ECO:0000256" key="1">
    <source>
        <dbReference type="ARBA" id="ARBA00005289"/>
    </source>
</evidence>
<dbReference type="GO" id="GO:0005886">
    <property type="term" value="C:plasma membrane"/>
    <property type="evidence" value="ECO:0007669"/>
    <property type="project" value="UniProtKB-SubCell"/>
</dbReference>
<dbReference type="Gene3D" id="3.30.540.10">
    <property type="entry name" value="Fructose-1,6-Bisphosphatase, subunit A, domain 1"/>
    <property type="match status" value="1"/>
</dbReference>
<dbReference type="EMBL" id="WPHR01000026">
    <property type="protein sequence ID" value="MUZ75261.1"/>
    <property type="molecule type" value="Genomic_DNA"/>
</dbReference>
<dbReference type="SUPFAM" id="SSF56655">
    <property type="entry name" value="Carbohydrate phosphatase"/>
    <property type="match status" value="1"/>
</dbReference>
<evidence type="ECO:0000256" key="3">
    <source>
        <dbReference type="ARBA" id="ARBA00022519"/>
    </source>
</evidence>
<comment type="similarity">
    <text evidence="1 6">Belongs to the inositol monophosphatase superfamily. CysQ family.</text>
</comment>
<feature type="binding site" evidence="6">
    <location>
        <position position="82"/>
    </location>
    <ligand>
        <name>Mg(2+)</name>
        <dbReference type="ChEBI" id="CHEBI:18420"/>
        <label>1</label>
    </ligand>
</feature>
<dbReference type="AlphaFoldDB" id="A0A6L6VJJ9"/>
<evidence type="ECO:0000313" key="9">
    <source>
        <dbReference type="Proteomes" id="UP000477951"/>
    </source>
</evidence>
<dbReference type="InterPro" id="IPR000760">
    <property type="entry name" value="Inositol_monophosphatase-like"/>
</dbReference>
<dbReference type="RefSeq" id="WP_156616007.1">
    <property type="nucleotide sequence ID" value="NZ_WPHR01000026.1"/>
</dbReference>
<feature type="binding site" evidence="6">
    <location>
        <position position="85"/>
    </location>
    <ligand>
        <name>Mg(2+)</name>
        <dbReference type="ChEBI" id="CHEBI:18420"/>
        <label>2</label>
    </ligand>
</feature>
<dbReference type="PANTHER" id="PTHR43028:SF5">
    <property type="entry name" value="3'(2'),5'-BISPHOSPHATE NUCLEOTIDASE 1"/>
    <property type="match status" value="1"/>
</dbReference>
<proteinExistence type="inferred from homology"/>
<feature type="binding site" evidence="6">
    <location>
        <position position="62"/>
    </location>
    <ligand>
        <name>Mg(2+)</name>
        <dbReference type="ChEBI" id="CHEBI:18420"/>
        <label>1</label>
    </ligand>
</feature>
<comment type="subcellular location">
    <subcellularLocation>
        <location evidence="6">Cell inner membrane</location>
        <topology evidence="6">Peripheral membrane protein</topology>
        <orientation evidence="6">Cytoplasmic side</orientation>
    </subcellularLocation>
</comment>
<keyword evidence="4 6" id="KW-0378">Hydrolase</keyword>
<name>A0A6L6VJJ9_AGRVI</name>
<protein>
    <recommendedName>
        <fullName evidence="6">3'(2'),5'-bisphosphate nucleotidase CysQ</fullName>
        <ecNumber evidence="6">3.1.3.7</ecNumber>
    </recommendedName>
    <alternativeName>
        <fullName evidence="6">3'(2'),5-bisphosphonucleoside 3'(2')-phosphohydrolase</fullName>
    </alternativeName>
    <alternativeName>
        <fullName evidence="6">3'-phosphoadenosine 5'-phosphate phosphatase</fullName>
        <shortName evidence="6">PAP phosphatase</shortName>
    </alternativeName>
</protein>
<evidence type="ECO:0000256" key="4">
    <source>
        <dbReference type="ARBA" id="ARBA00022801"/>
    </source>
</evidence>
<dbReference type="Proteomes" id="UP000477951">
    <property type="component" value="Unassembled WGS sequence"/>
</dbReference>